<dbReference type="Proteomes" id="UP000587880">
    <property type="component" value="Unassembled WGS sequence"/>
</dbReference>
<sequence length="102" mass="11486">MINLKHHIFVCASCRVNGMQKGMCYSKDSVKVVQKFMEEVEDRDLINEVMVTNTGCLGVCNKGPIVVVYPEGTWYGNVKVEDVERIVEEHIEGGKVVQELVI</sequence>
<gene>
    <name evidence="5" type="ORF">CLBCK_28890</name>
    <name evidence="4" type="ORF">HF849_17255</name>
</gene>
<organism evidence="5 6">
    <name type="scientific">Clostridium beijerinckii</name>
    <name type="common">Clostridium MP</name>
    <dbReference type="NCBI Taxonomy" id="1520"/>
    <lineage>
        <taxon>Bacteria</taxon>
        <taxon>Bacillati</taxon>
        <taxon>Bacillota</taxon>
        <taxon>Clostridia</taxon>
        <taxon>Eubacteriales</taxon>
        <taxon>Clostridiaceae</taxon>
        <taxon>Clostridium</taxon>
    </lineage>
</organism>
<evidence type="ECO:0000256" key="2">
    <source>
        <dbReference type="ARBA" id="ARBA00023004"/>
    </source>
</evidence>
<dbReference type="CDD" id="cd02980">
    <property type="entry name" value="TRX_Fd_family"/>
    <property type="match status" value="1"/>
</dbReference>
<dbReference type="NCBIfam" id="NF041612">
    <property type="entry name" value="fdxn_Clost"/>
    <property type="match status" value="1"/>
</dbReference>
<evidence type="ECO:0000313" key="6">
    <source>
        <dbReference type="Proteomes" id="UP000190973"/>
    </source>
</evidence>
<reference evidence="5 6" key="1">
    <citation type="submission" date="2016-05" db="EMBL/GenBank/DDBJ databases">
        <title>Microbial solvent formation.</title>
        <authorList>
            <person name="Poehlein A."/>
            <person name="Montoya Solano J.D."/>
            <person name="Flitsch S."/>
            <person name="Krabben P."/>
            <person name="Duerre P."/>
            <person name="Daniel R."/>
        </authorList>
    </citation>
    <scope>NUCLEOTIDE SEQUENCE [LARGE SCALE GENOMIC DNA]</scope>
    <source>
        <strain evidence="5 6">DSM 53</strain>
    </source>
</reference>
<evidence type="ECO:0000313" key="4">
    <source>
        <dbReference type="EMBL" id="NMF06465.1"/>
    </source>
</evidence>
<dbReference type="Proteomes" id="UP000190973">
    <property type="component" value="Unassembled WGS sequence"/>
</dbReference>
<comment type="caution">
    <text evidence="5">The sequence shown here is derived from an EMBL/GenBank/DDBJ whole genome shotgun (WGS) entry which is preliminary data.</text>
</comment>
<evidence type="ECO:0000313" key="7">
    <source>
        <dbReference type="Proteomes" id="UP000587880"/>
    </source>
</evidence>
<dbReference type="Gene3D" id="3.40.30.10">
    <property type="entry name" value="Glutaredoxin"/>
    <property type="match status" value="1"/>
</dbReference>
<dbReference type="AlphaFoldDB" id="A0A1S8S526"/>
<accession>A0A1S8S526</accession>
<name>A0A1S8S526_CLOBE</name>
<keyword evidence="3" id="KW-0411">Iron-sulfur</keyword>
<protein>
    <submittedName>
        <fullName evidence="4">(2Fe-2S) ferredoxin domain-containing protein</fullName>
    </submittedName>
    <submittedName>
        <fullName evidence="5">Ferredoxin, 2Fe-2S</fullName>
    </submittedName>
</protein>
<dbReference type="PANTHER" id="PTHR43578:SF3">
    <property type="entry name" value="NADH-QUINONE OXIDOREDUCTASE SUBUNIT F"/>
    <property type="match status" value="1"/>
</dbReference>
<keyword evidence="1" id="KW-0479">Metal-binding</keyword>
<dbReference type="SUPFAM" id="SSF52833">
    <property type="entry name" value="Thioredoxin-like"/>
    <property type="match status" value="1"/>
</dbReference>
<dbReference type="GO" id="GO:0046872">
    <property type="term" value="F:metal ion binding"/>
    <property type="evidence" value="ECO:0007669"/>
    <property type="project" value="UniProtKB-KW"/>
</dbReference>
<proteinExistence type="predicted"/>
<keyword evidence="2" id="KW-0408">Iron</keyword>
<dbReference type="InterPro" id="IPR036249">
    <property type="entry name" value="Thioredoxin-like_sf"/>
</dbReference>
<dbReference type="Pfam" id="PF01257">
    <property type="entry name" value="2Fe-2S_thioredx"/>
    <property type="match status" value="1"/>
</dbReference>
<dbReference type="EMBL" id="LZZI01000051">
    <property type="protein sequence ID" value="OOM60425.1"/>
    <property type="molecule type" value="Genomic_DNA"/>
</dbReference>
<evidence type="ECO:0000313" key="5">
    <source>
        <dbReference type="EMBL" id="OOM60425.1"/>
    </source>
</evidence>
<dbReference type="InterPro" id="IPR048109">
    <property type="entry name" value="Fdxn_Clost-type"/>
</dbReference>
<evidence type="ECO:0000256" key="1">
    <source>
        <dbReference type="ARBA" id="ARBA00022723"/>
    </source>
</evidence>
<dbReference type="PANTHER" id="PTHR43578">
    <property type="entry name" value="NADH-QUINONE OXIDOREDUCTASE SUBUNIT F"/>
    <property type="match status" value="1"/>
</dbReference>
<evidence type="ECO:0000256" key="3">
    <source>
        <dbReference type="ARBA" id="ARBA00023014"/>
    </source>
</evidence>
<dbReference type="GO" id="GO:0051536">
    <property type="term" value="F:iron-sulfur cluster binding"/>
    <property type="evidence" value="ECO:0007669"/>
    <property type="project" value="UniProtKB-KW"/>
</dbReference>
<dbReference type="RefSeq" id="WP_017212865.1">
    <property type="nucleotide sequence ID" value="NZ_CP107022.1"/>
</dbReference>
<dbReference type="EMBL" id="JABAGD010000034">
    <property type="protein sequence ID" value="NMF06465.1"/>
    <property type="molecule type" value="Genomic_DNA"/>
</dbReference>
<reference evidence="4 7" key="2">
    <citation type="submission" date="2020-04" db="EMBL/GenBank/DDBJ databases">
        <authorList>
            <person name="Hitch T.C.A."/>
            <person name="Wylensek D."/>
            <person name="Clavel T."/>
        </authorList>
    </citation>
    <scope>NUCLEOTIDE SEQUENCE [LARGE SCALE GENOMIC DNA]</scope>
    <source>
        <strain evidence="4 7">WB01_NA02</strain>
    </source>
</reference>